<feature type="chain" id="PRO_5001636486" evidence="1">
    <location>
        <begin position="18"/>
        <end position="81"/>
    </location>
</feature>
<name>A0A067ENF8_CITSI</name>
<evidence type="ECO:0000313" key="3">
    <source>
        <dbReference type="Proteomes" id="UP000027120"/>
    </source>
</evidence>
<sequence>MTLSLIISTFVFSLCYCFLLHPEFWMNEIGIQEYSPPITAKSNDVVEGVSFIRSATLASIRHSISRAQLQSITLSLNFSLS</sequence>
<dbReference type="EMBL" id="KK784984">
    <property type="protein sequence ID" value="KDO55440.1"/>
    <property type="molecule type" value="Genomic_DNA"/>
</dbReference>
<evidence type="ECO:0000256" key="1">
    <source>
        <dbReference type="SAM" id="SignalP"/>
    </source>
</evidence>
<keyword evidence="1" id="KW-0732">Signal</keyword>
<organism evidence="2 3">
    <name type="scientific">Citrus sinensis</name>
    <name type="common">Sweet orange</name>
    <name type="synonym">Citrus aurantium var. sinensis</name>
    <dbReference type="NCBI Taxonomy" id="2711"/>
    <lineage>
        <taxon>Eukaryota</taxon>
        <taxon>Viridiplantae</taxon>
        <taxon>Streptophyta</taxon>
        <taxon>Embryophyta</taxon>
        <taxon>Tracheophyta</taxon>
        <taxon>Spermatophyta</taxon>
        <taxon>Magnoliopsida</taxon>
        <taxon>eudicotyledons</taxon>
        <taxon>Gunneridae</taxon>
        <taxon>Pentapetalae</taxon>
        <taxon>rosids</taxon>
        <taxon>malvids</taxon>
        <taxon>Sapindales</taxon>
        <taxon>Rutaceae</taxon>
        <taxon>Aurantioideae</taxon>
        <taxon>Citrus</taxon>
    </lineage>
</organism>
<reference evidence="2 3" key="1">
    <citation type="submission" date="2014-04" db="EMBL/GenBank/DDBJ databases">
        <authorList>
            <consortium name="International Citrus Genome Consortium"/>
            <person name="Gmitter F."/>
            <person name="Chen C."/>
            <person name="Farmerie W."/>
            <person name="Harkins T."/>
            <person name="Desany B."/>
            <person name="Mohiuddin M."/>
            <person name="Kodira C."/>
            <person name="Borodovsky M."/>
            <person name="Lomsadze A."/>
            <person name="Burns P."/>
            <person name="Jenkins J."/>
            <person name="Prochnik S."/>
            <person name="Shu S."/>
            <person name="Chapman J."/>
            <person name="Pitluck S."/>
            <person name="Schmutz J."/>
            <person name="Rokhsar D."/>
        </authorList>
    </citation>
    <scope>NUCLEOTIDE SEQUENCE</scope>
</reference>
<gene>
    <name evidence="2" type="ORF">CISIN_1g0348432mg</name>
</gene>
<dbReference type="Proteomes" id="UP000027120">
    <property type="component" value="Unassembled WGS sequence"/>
</dbReference>
<feature type="signal peptide" evidence="1">
    <location>
        <begin position="1"/>
        <end position="17"/>
    </location>
</feature>
<accession>A0A067ENF8</accession>
<keyword evidence="3" id="KW-1185">Reference proteome</keyword>
<dbReference type="AlphaFoldDB" id="A0A067ENF8"/>
<proteinExistence type="predicted"/>
<evidence type="ECO:0000313" key="2">
    <source>
        <dbReference type="EMBL" id="KDO55440.1"/>
    </source>
</evidence>
<protein>
    <submittedName>
        <fullName evidence="2">Uncharacterized protein</fullName>
    </submittedName>
</protein>